<evidence type="ECO:0008006" key="3">
    <source>
        <dbReference type="Google" id="ProtNLM"/>
    </source>
</evidence>
<dbReference type="InterPro" id="IPR014543">
    <property type="entry name" value="UCP028291"/>
</dbReference>
<dbReference type="PIRSF" id="PIRSF028291">
    <property type="entry name" value="UCP028291"/>
    <property type="match status" value="1"/>
</dbReference>
<keyword evidence="2" id="KW-1185">Reference proteome</keyword>
<sequence>MLTITSTVETERAARYLVQLCKHFAHKVPAEWTDEEGTARFDWGTCVMRASGGALHLEVSAPDEESLGRVRYVVTDHLERFGTRDSLVVTWSPRM</sequence>
<protein>
    <recommendedName>
        <fullName evidence="3">DUF2218 domain-containing protein</fullName>
    </recommendedName>
</protein>
<gene>
    <name evidence="1" type="ORF">HNR30_004958</name>
</gene>
<name>A0A7W0CMB2_9ACTN</name>
<proteinExistence type="predicted"/>
<evidence type="ECO:0000313" key="1">
    <source>
        <dbReference type="EMBL" id="MBA2893597.1"/>
    </source>
</evidence>
<dbReference type="AlphaFoldDB" id="A0A7W0CMB2"/>
<dbReference type="Gene3D" id="3.30.310.50">
    <property type="entry name" value="Alpha-D-phosphohexomutase, C-terminal domain"/>
    <property type="match status" value="1"/>
</dbReference>
<organism evidence="1 2">
    <name type="scientific">Nonomuraea soli</name>
    <dbReference type="NCBI Taxonomy" id="1032476"/>
    <lineage>
        <taxon>Bacteria</taxon>
        <taxon>Bacillati</taxon>
        <taxon>Actinomycetota</taxon>
        <taxon>Actinomycetes</taxon>
        <taxon>Streptosporangiales</taxon>
        <taxon>Streptosporangiaceae</taxon>
        <taxon>Nonomuraea</taxon>
    </lineage>
</organism>
<dbReference type="RefSeq" id="WP_181612394.1">
    <property type="nucleotide sequence ID" value="NZ_BAABAM010000005.1"/>
</dbReference>
<reference evidence="1 2" key="1">
    <citation type="submission" date="2020-07" db="EMBL/GenBank/DDBJ databases">
        <title>Genomic Encyclopedia of Type Strains, Phase IV (KMG-IV): sequencing the most valuable type-strain genomes for metagenomic binning, comparative biology and taxonomic classification.</title>
        <authorList>
            <person name="Goeker M."/>
        </authorList>
    </citation>
    <scope>NUCLEOTIDE SEQUENCE [LARGE SCALE GENOMIC DNA]</scope>
    <source>
        <strain evidence="1 2">DSM 45533</strain>
    </source>
</reference>
<comment type="caution">
    <text evidence="1">The sequence shown here is derived from an EMBL/GenBank/DDBJ whole genome shotgun (WGS) entry which is preliminary data.</text>
</comment>
<accession>A0A7W0CMB2</accession>
<dbReference type="EMBL" id="JACDUR010000005">
    <property type="protein sequence ID" value="MBA2893597.1"/>
    <property type="molecule type" value="Genomic_DNA"/>
</dbReference>
<evidence type="ECO:0000313" key="2">
    <source>
        <dbReference type="Proteomes" id="UP000530928"/>
    </source>
</evidence>
<dbReference type="Pfam" id="PF09981">
    <property type="entry name" value="DUF2218"/>
    <property type="match status" value="1"/>
</dbReference>
<dbReference type="Proteomes" id="UP000530928">
    <property type="component" value="Unassembled WGS sequence"/>
</dbReference>